<dbReference type="WBParaSite" id="Hba_16665">
    <property type="protein sequence ID" value="Hba_16665"/>
    <property type="gene ID" value="Hba_16665"/>
</dbReference>
<evidence type="ECO:0000256" key="1">
    <source>
        <dbReference type="SAM" id="MobiDB-lite"/>
    </source>
</evidence>
<evidence type="ECO:0000256" key="2">
    <source>
        <dbReference type="SAM" id="Phobius"/>
    </source>
</evidence>
<dbReference type="Proteomes" id="UP000095283">
    <property type="component" value="Unplaced"/>
</dbReference>
<reference evidence="4" key="1">
    <citation type="submission" date="2016-11" db="UniProtKB">
        <authorList>
            <consortium name="WormBaseParasite"/>
        </authorList>
    </citation>
    <scope>IDENTIFICATION</scope>
</reference>
<sequence>MQRVELHERKYKTKDNSNRQKREKVPDKDRLLFARVTNMRSKATYSSGTYYSLLVDKVLALMILSTYLYIVV</sequence>
<keyword evidence="2" id="KW-0472">Membrane</keyword>
<feature type="region of interest" description="Disordered" evidence="1">
    <location>
        <begin position="1"/>
        <end position="25"/>
    </location>
</feature>
<name>A0A1I7XG07_HETBA</name>
<keyword evidence="3" id="KW-1185">Reference proteome</keyword>
<accession>A0A1I7XG07</accession>
<protein>
    <submittedName>
        <fullName evidence="4">Ovule protein</fullName>
    </submittedName>
</protein>
<feature type="transmembrane region" description="Helical" evidence="2">
    <location>
        <begin position="49"/>
        <end position="70"/>
    </location>
</feature>
<organism evidence="3 4">
    <name type="scientific">Heterorhabditis bacteriophora</name>
    <name type="common">Entomopathogenic nematode worm</name>
    <dbReference type="NCBI Taxonomy" id="37862"/>
    <lineage>
        <taxon>Eukaryota</taxon>
        <taxon>Metazoa</taxon>
        <taxon>Ecdysozoa</taxon>
        <taxon>Nematoda</taxon>
        <taxon>Chromadorea</taxon>
        <taxon>Rhabditida</taxon>
        <taxon>Rhabditina</taxon>
        <taxon>Rhabditomorpha</taxon>
        <taxon>Strongyloidea</taxon>
        <taxon>Heterorhabditidae</taxon>
        <taxon>Heterorhabditis</taxon>
    </lineage>
</organism>
<evidence type="ECO:0000313" key="3">
    <source>
        <dbReference type="Proteomes" id="UP000095283"/>
    </source>
</evidence>
<dbReference type="AlphaFoldDB" id="A0A1I7XG07"/>
<keyword evidence="2" id="KW-0812">Transmembrane</keyword>
<evidence type="ECO:0000313" key="4">
    <source>
        <dbReference type="WBParaSite" id="Hba_16665"/>
    </source>
</evidence>
<keyword evidence="2" id="KW-1133">Transmembrane helix</keyword>
<proteinExistence type="predicted"/>